<proteinExistence type="predicted"/>
<dbReference type="Proteomes" id="UP000216207">
    <property type="component" value="Unassembled WGS sequence"/>
</dbReference>
<dbReference type="EMBL" id="NPCC01000006">
    <property type="protein sequence ID" value="PAE89720.1"/>
    <property type="molecule type" value="Genomic_DNA"/>
</dbReference>
<comment type="caution">
    <text evidence="1">The sequence shown here is derived from an EMBL/GenBank/DDBJ whole genome shotgun (WGS) entry which is preliminary data.</text>
</comment>
<dbReference type="AlphaFoldDB" id="A0A268P380"/>
<sequence>MKRLTKSQDKQLLAGVCARKADYVTIDPFHCAAYYGHFSNPNIVFSNRACLYSGDVAYADKGACLI</sequence>
<evidence type="ECO:0000313" key="2">
    <source>
        <dbReference type="Proteomes" id="UP000216207"/>
    </source>
</evidence>
<organism evidence="1 2">
    <name type="scientific">Shouchella clausii</name>
    <name type="common">Alkalihalobacillus clausii</name>
    <dbReference type="NCBI Taxonomy" id="79880"/>
    <lineage>
        <taxon>Bacteria</taxon>
        <taxon>Bacillati</taxon>
        <taxon>Bacillota</taxon>
        <taxon>Bacilli</taxon>
        <taxon>Bacillales</taxon>
        <taxon>Bacillaceae</taxon>
        <taxon>Shouchella</taxon>
    </lineage>
</organism>
<dbReference type="RefSeq" id="WP_041824003.1">
    <property type="nucleotide sequence ID" value="NZ_CP174174.1"/>
</dbReference>
<accession>A0A268P380</accession>
<gene>
    <name evidence="1" type="ORF">CHH72_05550</name>
</gene>
<name>A0A268P380_SHOCL</name>
<protein>
    <submittedName>
        <fullName evidence="1">Uncharacterized protein</fullName>
    </submittedName>
</protein>
<evidence type="ECO:0000313" key="1">
    <source>
        <dbReference type="EMBL" id="PAE89720.1"/>
    </source>
</evidence>
<reference evidence="1 2" key="1">
    <citation type="submission" date="2017-07" db="EMBL/GenBank/DDBJ databases">
        <title>Isolation and whole genome analysis of endospore-forming bacteria from heroin.</title>
        <authorList>
            <person name="Kalinowski J."/>
            <person name="Ahrens B."/>
            <person name="Al-Dilaimi A."/>
            <person name="Winkler A."/>
            <person name="Wibberg D."/>
            <person name="Schleenbecker U."/>
            <person name="Ruckert C."/>
            <person name="Wolfel R."/>
            <person name="Grass G."/>
        </authorList>
    </citation>
    <scope>NUCLEOTIDE SEQUENCE [LARGE SCALE GENOMIC DNA]</scope>
    <source>
        <strain evidence="1 2">7539</strain>
    </source>
</reference>